<accession>A0A1W1ZCZ6</accession>
<keyword evidence="3" id="KW-1185">Reference proteome</keyword>
<evidence type="ECO:0000313" key="3">
    <source>
        <dbReference type="Proteomes" id="UP000192656"/>
    </source>
</evidence>
<dbReference type="EMBL" id="FWXR01000002">
    <property type="protein sequence ID" value="SMC46152.1"/>
    <property type="molecule type" value="Genomic_DNA"/>
</dbReference>
<sequence>MAAEEALIGQPWCEGAFTAAAALLPQNFTPLSDWRASVDYRMLTAQNLLLRFFLEQDDAGGEPVRLAVA</sequence>
<dbReference type="Pfam" id="PF03450">
    <property type="entry name" value="CO_deh_flav_C"/>
    <property type="match status" value="1"/>
</dbReference>
<protein>
    <submittedName>
        <fullName evidence="2">CO dehydrogenase flavoprotein C-terminal domain-containing protein</fullName>
    </submittedName>
</protein>
<dbReference type="Gene3D" id="3.30.390.50">
    <property type="entry name" value="CO dehydrogenase flavoprotein, C-terminal domain"/>
    <property type="match status" value="1"/>
</dbReference>
<dbReference type="SUPFAM" id="SSF55447">
    <property type="entry name" value="CO dehydrogenase flavoprotein C-terminal domain-like"/>
    <property type="match status" value="1"/>
</dbReference>
<dbReference type="InterPro" id="IPR036683">
    <property type="entry name" value="CO_DH_flav_C_dom_sf"/>
</dbReference>
<feature type="domain" description="CO dehydrogenase flavoprotein C-terminal" evidence="1">
    <location>
        <begin position="2"/>
        <end position="55"/>
    </location>
</feature>
<dbReference type="Proteomes" id="UP000192656">
    <property type="component" value="Unassembled WGS sequence"/>
</dbReference>
<organism evidence="2 3">
    <name type="scientific">Fulvimarina manganoxydans</name>
    <dbReference type="NCBI Taxonomy" id="937218"/>
    <lineage>
        <taxon>Bacteria</taxon>
        <taxon>Pseudomonadati</taxon>
        <taxon>Pseudomonadota</taxon>
        <taxon>Alphaproteobacteria</taxon>
        <taxon>Hyphomicrobiales</taxon>
        <taxon>Aurantimonadaceae</taxon>
        <taxon>Fulvimarina</taxon>
    </lineage>
</organism>
<dbReference type="InterPro" id="IPR005107">
    <property type="entry name" value="CO_DH_flav_C"/>
</dbReference>
<proteinExistence type="predicted"/>
<evidence type="ECO:0000313" key="2">
    <source>
        <dbReference type="EMBL" id="SMC46152.1"/>
    </source>
</evidence>
<dbReference type="STRING" id="937218.SAMN06297251_102326"/>
<evidence type="ECO:0000259" key="1">
    <source>
        <dbReference type="Pfam" id="PF03450"/>
    </source>
</evidence>
<name>A0A1W1ZCZ6_9HYPH</name>
<dbReference type="AlphaFoldDB" id="A0A1W1ZCZ6"/>
<gene>
    <name evidence="2" type="ORF">SAMN06297251_102326</name>
</gene>
<reference evidence="2 3" key="1">
    <citation type="submission" date="2017-04" db="EMBL/GenBank/DDBJ databases">
        <authorList>
            <person name="Afonso C.L."/>
            <person name="Miller P.J."/>
            <person name="Scott M.A."/>
            <person name="Spackman E."/>
            <person name="Goraichik I."/>
            <person name="Dimitrov K.M."/>
            <person name="Suarez D.L."/>
            <person name="Swayne D.E."/>
        </authorList>
    </citation>
    <scope>NUCLEOTIDE SEQUENCE [LARGE SCALE GENOMIC DNA]</scope>
    <source>
        <strain evidence="2 3">CGMCC 1.10972</strain>
    </source>
</reference>